<dbReference type="InterPro" id="IPR019319">
    <property type="entry name" value="Plg-R(KT)"/>
</dbReference>
<protein>
    <recommendedName>
        <fullName evidence="4">Plasminogen receptor (KT)</fullName>
    </recommendedName>
</protein>
<dbReference type="Pfam" id="PF10166">
    <property type="entry name" value="DUF2368"/>
    <property type="match status" value="1"/>
</dbReference>
<proteinExistence type="predicted"/>
<dbReference type="PANTHER" id="PTHR13411:SF6">
    <property type="entry name" value="PLASMINOGEN RECEPTOR (KT)"/>
    <property type="match status" value="1"/>
</dbReference>
<dbReference type="Proteomes" id="UP000002282">
    <property type="component" value="Chromosome X"/>
</dbReference>
<dbReference type="GO" id="GO:0005886">
    <property type="term" value="C:plasma membrane"/>
    <property type="evidence" value="ECO:0007669"/>
    <property type="project" value="InterPro"/>
</dbReference>
<gene>
    <name evidence="2" type="primary">Dyak\GE16116</name>
    <name evidence="2" type="synonym">dyak_GLEANR_17569</name>
    <name evidence="2" type="synonym">GE16116</name>
    <name evidence="2" type="ORF">Dyak_GE16116</name>
</gene>
<evidence type="ECO:0000256" key="1">
    <source>
        <dbReference type="SAM" id="MobiDB-lite"/>
    </source>
</evidence>
<keyword evidence="3" id="KW-1185">Reference proteome</keyword>
<dbReference type="AlphaFoldDB" id="B4Q2S4"/>
<accession>B4Q2S4</accession>
<organism evidence="2 3">
    <name type="scientific">Drosophila yakuba</name>
    <name type="common">Fruit fly</name>
    <dbReference type="NCBI Taxonomy" id="7245"/>
    <lineage>
        <taxon>Eukaryota</taxon>
        <taxon>Metazoa</taxon>
        <taxon>Ecdysozoa</taxon>
        <taxon>Arthropoda</taxon>
        <taxon>Hexapoda</taxon>
        <taxon>Insecta</taxon>
        <taxon>Pterygota</taxon>
        <taxon>Neoptera</taxon>
        <taxon>Endopterygota</taxon>
        <taxon>Diptera</taxon>
        <taxon>Brachycera</taxon>
        <taxon>Muscomorpha</taxon>
        <taxon>Ephydroidea</taxon>
        <taxon>Drosophilidae</taxon>
        <taxon>Drosophila</taxon>
        <taxon>Sophophora</taxon>
    </lineage>
</organism>
<reference evidence="2 3" key="1">
    <citation type="journal article" date="2007" name="Nature">
        <title>Evolution of genes and genomes on the Drosophila phylogeny.</title>
        <authorList>
            <consortium name="Drosophila 12 Genomes Consortium"/>
            <person name="Clark A.G."/>
            <person name="Eisen M.B."/>
            <person name="Smith D.R."/>
            <person name="Bergman C.M."/>
            <person name="Oliver B."/>
            <person name="Markow T.A."/>
            <person name="Kaufman T.C."/>
            <person name="Kellis M."/>
            <person name="Gelbart W."/>
            <person name="Iyer V.N."/>
            <person name="Pollard D.A."/>
            <person name="Sackton T.B."/>
            <person name="Larracuente A.M."/>
            <person name="Singh N.D."/>
            <person name="Abad J.P."/>
            <person name="Abt D.N."/>
            <person name="Adryan B."/>
            <person name="Aguade M."/>
            <person name="Akashi H."/>
            <person name="Anderson W.W."/>
            <person name="Aquadro C.F."/>
            <person name="Ardell D.H."/>
            <person name="Arguello R."/>
            <person name="Artieri C.G."/>
            <person name="Barbash D.A."/>
            <person name="Barker D."/>
            <person name="Barsanti P."/>
            <person name="Batterham P."/>
            <person name="Batzoglou S."/>
            <person name="Begun D."/>
            <person name="Bhutkar A."/>
            <person name="Blanco E."/>
            <person name="Bosak S.A."/>
            <person name="Bradley R.K."/>
            <person name="Brand A.D."/>
            <person name="Brent M.R."/>
            <person name="Brooks A.N."/>
            <person name="Brown R.H."/>
            <person name="Butlin R.K."/>
            <person name="Caggese C."/>
            <person name="Calvi B.R."/>
            <person name="Bernardo de Carvalho A."/>
            <person name="Caspi A."/>
            <person name="Castrezana S."/>
            <person name="Celniker S.E."/>
            <person name="Chang J.L."/>
            <person name="Chapple C."/>
            <person name="Chatterji S."/>
            <person name="Chinwalla A."/>
            <person name="Civetta A."/>
            <person name="Clifton S.W."/>
            <person name="Comeron J.M."/>
            <person name="Costello J.C."/>
            <person name="Coyne J.A."/>
            <person name="Daub J."/>
            <person name="David R.G."/>
            <person name="Delcher A.L."/>
            <person name="Delehaunty K."/>
            <person name="Do C.B."/>
            <person name="Ebling H."/>
            <person name="Edwards K."/>
            <person name="Eickbush T."/>
            <person name="Evans J.D."/>
            <person name="Filipski A."/>
            <person name="Findeiss S."/>
            <person name="Freyhult E."/>
            <person name="Fulton L."/>
            <person name="Fulton R."/>
            <person name="Garcia A.C."/>
            <person name="Gardiner A."/>
            <person name="Garfield D.A."/>
            <person name="Garvin B.E."/>
            <person name="Gibson G."/>
            <person name="Gilbert D."/>
            <person name="Gnerre S."/>
            <person name="Godfrey J."/>
            <person name="Good R."/>
            <person name="Gotea V."/>
            <person name="Gravely B."/>
            <person name="Greenberg A.J."/>
            <person name="Griffiths-Jones S."/>
            <person name="Gross S."/>
            <person name="Guigo R."/>
            <person name="Gustafson E.A."/>
            <person name="Haerty W."/>
            <person name="Hahn M.W."/>
            <person name="Halligan D.L."/>
            <person name="Halpern A.L."/>
            <person name="Halter G.M."/>
            <person name="Han M.V."/>
            <person name="Heger A."/>
            <person name="Hillier L."/>
            <person name="Hinrichs A.S."/>
            <person name="Holmes I."/>
            <person name="Hoskins R.A."/>
            <person name="Hubisz M.J."/>
            <person name="Hultmark D."/>
            <person name="Huntley M.A."/>
            <person name="Jaffe D.B."/>
            <person name="Jagadeeshan S."/>
            <person name="Jeck W.R."/>
            <person name="Johnson J."/>
            <person name="Jones C.D."/>
            <person name="Jordan W.C."/>
            <person name="Karpen G.H."/>
            <person name="Kataoka E."/>
            <person name="Keightley P.D."/>
            <person name="Kheradpour P."/>
            <person name="Kirkness E.F."/>
            <person name="Koerich L.B."/>
            <person name="Kristiansen K."/>
            <person name="Kudrna D."/>
            <person name="Kulathinal R.J."/>
            <person name="Kumar S."/>
            <person name="Kwok R."/>
            <person name="Lander E."/>
            <person name="Langley C.H."/>
            <person name="Lapoint R."/>
            <person name="Lazzaro B.P."/>
            <person name="Lee S.J."/>
            <person name="Levesque L."/>
            <person name="Li R."/>
            <person name="Lin C.F."/>
            <person name="Lin M.F."/>
            <person name="Lindblad-Toh K."/>
            <person name="Llopart A."/>
            <person name="Long M."/>
            <person name="Low L."/>
            <person name="Lozovsky E."/>
            <person name="Lu J."/>
            <person name="Luo M."/>
            <person name="Machado C.A."/>
            <person name="Makalowski W."/>
            <person name="Marzo M."/>
            <person name="Matsuda M."/>
            <person name="Matzkin L."/>
            <person name="McAllister B."/>
            <person name="McBride C.S."/>
            <person name="McKernan B."/>
            <person name="McKernan K."/>
            <person name="Mendez-Lago M."/>
            <person name="Minx P."/>
            <person name="Mollenhauer M.U."/>
            <person name="Montooth K."/>
            <person name="Mount S.M."/>
            <person name="Mu X."/>
            <person name="Myers E."/>
            <person name="Negre B."/>
            <person name="Newfeld S."/>
            <person name="Nielsen R."/>
            <person name="Noor M.A."/>
            <person name="O'Grady P."/>
            <person name="Pachter L."/>
            <person name="Papaceit M."/>
            <person name="Parisi M.J."/>
            <person name="Parisi M."/>
            <person name="Parts L."/>
            <person name="Pedersen J.S."/>
            <person name="Pesole G."/>
            <person name="Phillippy A.M."/>
            <person name="Ponting C.P."/>
            <person name="Pop M."/>
            <person name="Porcelli D."/>
            <person name="Powell J.R."/>
            <person name="Prohaska S."/>
            <person name="Pruitt K."/>
            <person name="Puig M."/>
            <person name="Quesneville H."/>
            <person name="Ram K.R."/>
            <person name="Rand D."/>
            <person name="Rasmussen M.D."/>
            <person name="Reed L.K."/>
            <person name="Reenan R."/>
            <person name="Reily A."/>
            <person name="Remington K.A."/>
            <person name="Rieger T.T."/>
            <person name="Ritchie M.G."/>
            <person name="Robin C."/>
            <person name="Rogers Y.H."/>
            <person name="Rohde C."/>
            <person name="Rozas J."/>
            <person name="Rubenfield M.J."/>
            <person name="Ruiz A."/>
            <person name="Russo S."/>
            <person name="Salzberg S.L."/>
            <person name="Sanchez-Gracia A."/>
            <person name="Saranga D.J."/>
            <person name="Sato H."/>
            <person name="Schaeffer S.W."/>
            <person name="Schatz M.C."/>
            <person name="Schlenke T."/>
            <person name="Schwartz R."/>
            <person name="Segarra C."/>
            <person name="Singh R.S."/>
            <person name="Sirot L."/>
            <person name="Sirota M."/>
            <person name="Sisneros N.B."/>
            <person name="Smith C.D."/>
            <person name="Smith T.F."/>
            <person name="Spieth J."/>
            <person name="Stage D.E."/>
            <person name="Stark A."/>
            <person name="Stephan W."/>
            <person name="Strausberg R.L."/>
            <person name="Strempel S."/>
            <person name="Sturgill D."/>
            <person name="Sutton G."/>
            <person name="Sutton G.G."/>
            <person name="Tao W."/>
            <person name="Teichmann S."/>
            <person name="Tobari Y.N."/>
            <person name="Tomimura Y."/>
            <person name="Tsolas J.M."/>
            <person name="Valente V.L."/>
            <person name="Venter E."/>
            <person name="Venter J.C."/>
            <person name="Vicario S."/>
            <person name="Vieira F.G."/>
            <person name="Vilella A.J."/>
            <person name="Villasante A."/>
            <person name="Walenz B."/>
            <person name="Wang J."/>
            <person name="Wasserman M."/>
            <person name="Watts T."/>
            <person name="Wilson D."/>
            <person name="Wilson R.K."/>
            <person name="Wing R.A."/>
            <person name="Wolfner M.F."/>
            <person name="Wong A."/>
            <person name="Wong G.K."/>
            <person name="Wu C.I."/>
            <person name="Wu G."/>
            <person name="Yamamoto D."/>
            <person name="Yang H.P."/>
            <person name="Yang S.P."/>
            <person name="Yorke J.A."/>
            <person name="Yoshida K."/>
            <person name="Zdobnov E."/>
            <person name="Zhang P."/>
            <person name="Zhang Y."/>
            <person name="Zimin A.V."/>
            <person name="Baldwin J."/>
            <person name="Abdouelleil A."/>
            <person name="Abdulkadir J."/>
            <person name="Abebe A."/>
            <person name="Abera B."/>
            <person name="Abreu J."/>
            <person name="Acer S.C."/>
            <person name="Aftuck L."/>
            <person name="Alexander A."/>
            <person name="An P."/>
            <person name="Anderson E."/>
            <person name="Anderson S."/>
            <person name="Arachi H."/>
            <person name="Azer M."/>
            <person name="Bachantsang P."/>
            <person name="Barry A."/>
            <person name="Bayul T."/>
            <person name="Berlin A."/>
            <person name="Bessette D."/>
            <person name="Bloom T."/>
            <person name="Blye J."/>
            <person name="Boguslavskiy L."/>
            <person name="Bonnet C."/>
            <person name="Boukhgalter B."/>
            <person name="Bourzgui I."/>
            <person name="Brown A."/>
            <person name="Cahill P."/>
            <person name="Channer S."/>
            <person name="Cheshatsang Y."/>
            <person name="Chuda L."/>
            <person name="Citroen M."/>
            <person name="Collymore A."/>
            <person name="Cooke P."/>
            <person name="Costello M."/>
            <person name="D'Aco K."/>
            <person name="Daza R."/>
            <person name="De Haan G."/>
            <person name="DeGray S."/>
            <person name="DeMaso C."/>
            <person name="Dhargay N."/>
            <person name="Dooley K."/>
            <person name="Dooley E."/>
            <person name="Doricent M."/>
            <person name="Dorje P."/>
            <person name="Dorjee K."/>
            <person name="Dupes A."/>
            <person name="Elong R."/>
            <person name="Falk J."/>
            <person name="Farina A."/>
            <person name="Faro S."/>
            <person name="Ferguson D."/>
            <person name="Fisher S."/>
            <person name="Foley C.D."/>
            <person name="Franke A."/>
            <person name="Friedrich D."/>
            <person name="Gadbois L."/>
            <person name="Gearin G."/>
            <person name="Gearin C.R."/>
            <person name="Giannoukos G."/>
            <person name="Goode T."/>
            <person name="Graham J."/>
            <person name="Grandbois E."/>
            <person name="Grewal S."/>
            <person name="Gyaltsen K."/>
            <person name="Hafez N."/>
            <person name="Hagos B."/>
            <person name="Hall J."/>
            <person name="Henson C."/>
            <person name="Hollinger A."/>
            <person name="Honan T."/>
            <person name="Huard M.D."/>
            <person name="Hughes L."/>
            <person name="Hurhula B."/>
            <person name="Husby M.E."/>
            <person name="Kamat A."/>
            <person name="Kanga B."/>
            <person name="Kashin S."/>
            <person name="Khazanovich D."/>
            <person name="Kisner P."/>
            <person name="Lance K."/>
            <person name="Lara M."/>
            <person name="Lee W."/>
            <person name="Lennon N."/>
            <person name="Letendre F."/>
            <person name="LeVine R."/>
            <person name="Lipovsky A."/>
            <person name="Liu X."/>
            <person name="Liu J."/>
            <person name="Liu S."/>
            <person name="Lokyitsang T."/>
            <person name="Lokyitsang Y."/>
            <person name="Lubonja R."/>
            <person name="Lui A."/>
            <person name="MacDonald P."/>
            <person name="Magnisalis V."/>
            <person name="Maru K."/>
            <person name="Matthews C."/>
            <person name="McCusker W."/>
            <person name="McDonough S."/>
            <person name="Mehta T."/>
            <person name="Meldrim J."/>
            <person name="Meneus L."/>
            <person name="Mihai O."/>
            <person name="Mihalev A."/>
            <person name="Mihova T."/>
            <person name="Mittelman R."/>
            <person name="Mlenga V."/>
            <person name="Montmayeur A."/>
            <person name="Mulrain L."/>
            <person name="Navidi A."/>
            <person name="Naylor J."/>
            <person name="Negash T."/>
            <person name="Nguyen T."/>
            <person name="Nguyen N."/>
            <person name="Nicol R."/>
            <person name="Norbu C."/>
            <person name="Norbu N."/>
            <person name="Novod N."/>
            <person name="O'Neill B."/>
            <person name="Osman S."/>
            <person name="Markiewicz E."/>
            <person name="Oyono O.L."/>
            <person name="Patti C."/>
            <person name="Phunkhang P."/>
            <person name="Pierre F."/>
            <person name="Priest M."/>
            <person name="Raghuraman S."/>
            <person name="Rege F."/>
            <person name="Reyes R."/>
            <person name="Rise C."/>
            <person name="Rogov P."/>
            <person name="Ross K."/>
            <person name="Ryan E."/>
            <person name="Settipalli S."/>
            <person name="Shea T."/>
            <person name="Sherpa N."/>
            <person name="Shi L."/>
            <person name="Shih D."/>
            <person name="Sparrow T."/>
            <person name="Spaulding J."/>
            <person name="Stalker J."/>
            <person name="Stange-Thomann N."/>
            <person name="Stavropoulos S."/>
            <person name="Stone C."/>
            <person name="Strader C."/>
            <person name="Tesfaye S."/>
            <person name="Thomson T."/>
            <person name="Thoulutsang Y."/>
            <person name="Thoulutsang D."/>
            <person name="Topham K."/>
            <person name="Topping I."/>
            <person name="Tsamla T."/>
            <person name="Vassiliev H."/>
            <person name="Vo A."/>
            <person name="Wangchuk T."/>
            <person name="Wangdi T."/>
            <person name="Weiand M."/>
            <person name="Wilkinson J."/>
            <person name="Wilson A."/>
            <person name="Yadav S."/>
            <person name="Young G."/>
            <person name="Yu Q."/>
            <person name="Zembek L."/>
            <person name="Zhong D."/>
            <person name="Zimmer A."/>
            <person name="Zwirko Z."/>
            <person name="Jaffe D.B."/>
            <person name="Alvarez P."/>
            <person name="Brockman W."/>
            <person name="Butler J."/>
            <person name="Chin C."/>
            <person name="Gnerre S."/>
            <person name="Grabherr M."/>
            <person name="Kleber M."/>
            <person name="Mauceli E."/>
            <person name="MacCallum I."/>
        </authorList>
    </citation>
    <scope>NUCLEOTIDE SEQUENCE [LARGE SCALE GENOMIC DNA]</scope>
    <source>
        <strain evidence="3">Tai18E2 / Tucson 14021-0261.01</strain>
    </source>
</reference>
<feature type="compositionally biased region" description="Basic and acidic residues" evidence="1">
    <location>
        <begin position="1"/>
        <end position="10"/>
    </location>
</feature>
<reference evidence="2 3" key="2">
    <citation type="journal article" date="2007" name="PLoS Biol.">
        <title>Principles of genome evolution in the Drosophila melanogaster species group.</title>
        <authorList>
            <person name="Ranz J.M."/>
            <person name="Maurin D."/>
            <person name="Chan Y.S."/>
            <person name="von Grotthuss M."/>
            <person name="Hillier L.W."/>
            <person name="Roote J."/>
            <person name="Ashburner M."/>
            <person name="Bergman C.M."/>
        </authorList>
    </citation>
    <scope>NUCLEOTIDE SEQUENCE [LARGE SCALE GENOMIC DNA]</scope>
    <source>
        <strain evidence="3">Tai18E2 / Tucson 14021-0261.01</strain>
    </source>
</reference>
<evidence type="ECO:0008006" key="4">
    <source>
        <dbReference type="Google" id="ProtNLM"/>
    </source>
</evidence>
<feature type="region of interest" description="Disordered" evidence="1">
    <location>
        <begin position="1"/>
        <end position="81"/>
    </location>
</feature>
<sequence>MALVPRERSHPPKNKKRMTPAHFYGSIWAPKLSSSGNSARSGPKKKPTTEISTSDPSSKHNEMGATASCKKTSGSGYPEHDDPSYRKCQELKMERWIQMHYQIKQREQALAIAHHRELFYWLSGFYLSAVYGCASYYQRVRSVSALAPLLPLTFVVGYYSDWAYGSKMHRIQAEANMIMEHEQELLHWPGGLPTVAGIDEARVETEMEKKMHPHHM</sequence>
<dbReference type="KEGG" id="dya:Dyak_GE16116"/>
<dbReference type="OrthoDB" id="10256697at2759"/>
<dbReference type="PANTHER" id="PTHR13411">
    <property type="entry name" value="PLASMINOGEN RECEPTOR (KT)"/>
    <property type="match status" value="1"/>
</dbReference>
<name>B4Q2S4_DROYA</name>
<dbReference type="HOGENOM" id="CLU_115107_0_0_1"/>
<evidence type="ECO:0000313" key="2">
    <source>
        <dbReference type="EMBL" id="EDX01668.2"/>
    </source>
</evidence>
<dbReference type="EMBL" id="CM000162">
    <property type="protein sequence ID" value="EDX01668.2"/>
    <property type="molecule type" value="Genomic_DNA"/>
</dbReference>
<dbReference type="eggNOG" id="KOG4544">
    <property type="taxonomic scope" value="Eukaryota"/>
</dbReference>
<evidence type="ECO:0000313" key="3">
    <source>
        <dbReference type="Proteomes" id="UP000002282"/>
    </source>
</evidence>